<dbReference type="InterPro" id="IPR000838">
    <property type="entry name" value="RNA_pol_sigma70_ECF_CS"/>
</dbReference>
<evidence type="ECO:0000256" key="1">
    <source>
        <dbReference type="ARBA" id="ARBA00010641"/>
    </source>
</evidence>
<accession>A0A0F9C2P2</accession>
<name>A0A0F9C2P2_9ZZZZ</name>
<dbReference type="InterPro" id="IPR036388">
    <property type="entry name" value="WH-like_DNA-bd_sf"/>
</dbReference>
<feature type="domain" description="RNA polymerase sigma factor 70 region 4 type 2" evidence="7">
    <location>
        <begin position="124"/>
        <end position="176"/>
    </location>
</feature>
<dbReference type="InterPro" id="IPR007627">
    <property type="entry name" value="RNA_pol_sigma70_r2"/>
</dbReference>
<keyword evidence="3" id="KW-0731">Sigma factor</keyword>
<organism evidence="8">
    <name type="scientific">marine sediment metagenome</name>
    <dbReference type="NCBI Taxonomy" id="412755"/>
    <lineage>
        <taxon>unclassified sequences</taxon>
        <taxon>metagenomes</taxon>
        <taxon>ecological metagenomes</taxon>
    </lineage>
</organism>
<dbReference type="Gene3D" id="1.10.1740.10">
    <property type="match status" value="1"/>
</dbReference>
<dbReference type="Pfam" id="PF08281">
    <property type="entry name" value="Sigma70_r4_2"/>
    <property type="match status" value="1"/>
</dbReference>
<evidence type="ECO:0000259" key="7">
    <source>
        <dbReference type="Pfam" id="PF08281"/>
    </source>
</evidence>
<dbReference type="SUPFAM" id="SSF88659">
    <property type="entry name" value="Sigma3 and sigma4 domains of RNA polymerase sigma factors"/>
    <property type="match status" value="1"/>
</dbReference>
<dbReference type="InterPro" id="IPR013324">
    <property type="entry name" value="RNA_pol_sigma_r3/r4-like"/>
</dbReference>
<evidence type="ECO:0000256" key="2">
    <source>
        <dbReference type="ARBA" id="ARBA00023015"/>
    </source>
</evidence>
<protein>
    <recommendedName>
        <fullName evidence="9">RNA polymerase sigma factor</fullName>
    </recommendedName>
</protein>
<proteinExistence type="inferred from homology"/>
<keyword evidence="4" id="KW-0238">DNA-binding</keyword>
<dbReference type="GO" id="GO:0016987">
    <property type="term" value="F:sigma factor activity"/>
    <property type="evidence" value="ECO:0007669"/>
    <property type="project" value="UniProtKB-KW"/>
</dbReference>
<dbReference type="AlphaFoldDB" id="A0A0F9C2P2"/>
<dbReference type="Pfam" id="PF04542">
    <property type="entry name" value="Sigma70_r2"/>
    <property type="match status" value="1"/>
</dbReference>
<dbReference type="CDD" id="cd06171">
    <property type="entry name" value="Sigma70_r4"/>
    <property type="match status" value="1"/>
</dbReference>
<sequence length="472" mass="52380">MPDTTDAHLVTAVLEGDHAAYKELVARYQGHVYGLAYSLIGNWTDAQDVTQETFIRAYSNLDQLRDAGRFAAWLRRVAFSVAMNWMKAFRPKIWQQLDGLDLDRLEIDFQPGPPEVLARRELADAVLAAIASLPPKYRVPLTMFHLDGLSYKKVADFLDIPLGAVKGLIHRARKQLKAALPAAIAGKMAPTVQEVFNEHKLPPAFSRDVWNLCMDWLCAGGPGGFPADPERQKNIALAAARDPDVARVNEWRSQAEPLPEWALEVDADTPQWGVEMHSHAWVAHLERQVWMIAHDTSLPNEGPARCGSVTASRLQWSALVVRALVQWLDGEPASDQVPLAGEIHRLLGKNDDEKAGAVQLLRDTIRIAAEGPAEGFDEAFKALPVASDLARDMRGAMEQVEFMWGYRWETMVLGLCRAIGDGQCRGSKPRAWHVGEYGRMCLAHRDDPARVPATCAILLGLWAWLTDAPAET</sequence>
<dbReference type="GO" id="GO:0006352">
    <property type="term" value="P:DNA-templated transcription initiation"/>
    <property type="evidence" value="ECO:0007669"/>
    <property type="project" value="InterPro"/>
</dbReference>
<evidence type="ECO:0000256" key="4">
    <source>
        <dbReference type="ARBA" id="ARBA00023125"/>
    </source>
</evidence>
<reference evidence="8" key="1">
    <citation type="journal article" date="2015" name="Nature">
        <title>Complex archaea that bridge the gap between prokaryotes and eukaryotes.</title>
        <authorList>
            <person name="Spang A."/>
            <person name="Saw J.H."/>
            <person name="Jorgensen S.L."/>
            <person name="Zaremba-Niedzwiedzka K."/>
            <person name="Martijn J."/>
            <person name="Lind A.E."/>
            <person name="van Eijk R."/>
            <person name="Schleper C."/>
            <person name="Guy L."/>
            <person name="Ettema T.J."/>
        </authorList>
    </citation>
    <scope>NUCLEOTIDE SEQUENCE</scope>
</reference>
<dbReference type="InterPro" id="IPR014284">
    <property type="entry name" value="RNA_pol_sigma-70_dom"/>
</dbReference>
<dbReference type="GO" id="GO:0003677">
    <property type="term" value="F:DNA binding"/>
    <property type="evidence" value="ECO:0007669"/>
    <property type="project" value="UniProtKB-KW"/>
</dbReference>
<feature type="non-terminal residue" evidence="8">
    <location>
        <position position="472"/>
    </location>
</feature>
<keyword evidence="2" id="KW-0805">Transcription regulation</keyword>
<evidence type="ECO:0000256" key="5">
    <source>
        <dbReference type="ARBA" id="ARBA00023163"/>
    </source>
</evidence>
<evidence type="ECO:0000256" key="3">
    <source>
        <dbReference type="ARBA" id="ARBA00023082"/>
    </source>
</evidence>
<dbReference type="EMBL" id="LAZR01035096">
    <property type="protein sequence ID" value="KKL28444.1"/>
    <property type="molecule type" value="Genomic_DNA"/>
</dbReference>
<dbReference type="PANTHER" id="PTHR43133">
    <property type="entry name" value="RNA POLYMERASE ECF-TYPE SIGMA FACTO"/>
    <property type="match status" value="1"/>
</dbReference>
<keyword evidence="5" id="KW-0804">Transcription</keyword>
<comment type="caution">
    <text evidence="8">The sequence shown here is derived from an EMBL/GenBank/DDBJ whole genome shotgun (WGS) entry which is preliminary data.</text>
</comment>
<evidence type="ECO:0000259" key="6">
    <source>
        <dbReference type="Pfam" id="PF04542"/>
    </source>
</evidence>
<dbReference type="PROSITE" id="PS01063">
    <property type="entry name" value="SIGMA70_ECF"/>
    <property type="match status" value="1"/>
</dbReference>
<dbReference type="InterPro" id="IPR013325">
    <property type="entry name" value="RNA_pol_sigma_r2"/>
</dbReference>
<dbReference type="Gene3D" id="1.10.10.10">
    <property type="entry name" value="Winged helix-like DNA-binding domain superfamily/Winged helix DNA-binding domain"/>
    <property type="match status" value="1"/>
</dbReference>
<feature type="domain" description="RNA polymerase sigma-70 region 2" evidence="6">
    <location>
        <begin position="24"/>
        <end position="84"/>
    </location>
</feature>
<dbReference type="InterPro" id="IPR013249">
    <property type="entry name" value="RNA_pol_sigma70_r4_t2"/>
</dbReference>
<dbReference type="SUPFAM" id="SSF88946">
    <property type="entry name" value="Sigma2 domain of RNA polymerase sigma factors"/>
    <property type="match status" value="1"/>
</dbReference>
<gene>
    <name evidence="8" type="ORF">LCGC14_2375080</name>
</gene>
<dbReference type="PANTHER" id="PTHR43133:SF51">
    <property type="entry name" value="RNA POLYMERASE SIGMA FACTOR"/>
    <property type="match status" value="1"/>
</dbReference>
<evidence type="ECO:0008006" key="9">
    <source>
        <dbReference type="Google" id="ProtNLM"/>
    </source>
</evidence>
<dbReference type="NCBIfam" id="TIGR02937">
    <property type="entry name" value="sigma70-ECF"/>
    <property type="match status" value="1"/>
</dbReference>
<dbReference type="InterPro" id="IPR039425">
    <property type="entry name" value="RNA_pol_sigma-70-like"/>
</dbReference>
<evidence type="ECO:0000313" key="8">
    <source>
        <dbReference type="EMBL" id="KKL28444.1"/>
    </source>
</evidence>
<comment type="similarity">
    <text evidence="1">Belongs to the sigma-70 factor family. ECF subfamily.</text>
</comment>